<sequence>MTTVPASSPSTAPSAVQPVGYWTWAAHQAVVRHLRGALAGIDLTQPQWWVLKDIAAESAPRTRSELQDRLAVHLDAGPEEIGRAIDTLTAREWLTADEAGRVHATDAGRAATRRAVDVLQRVRAEIHDGIPEEEYATTLDVLRRMIRNLGGRADLYP</sequence>
<dbReference type="AlphaFoldDB" id="A0A6I6MZU6"/>
<proteinExistence type="predicted"/>
<dbReference type="InterPro" id="IPR036388">
    <property type="entry name" value="WH-like_DNA-bd_sf"/>
</dbReference>
<dbReference type="GO" id="GO:0003677">
    <property type="term" value="F:DNA binding"/>
    <property type="evidence" value="ECO:0007669"/>
    <property type="project" value="UniProtKB-KW"/>
</dbReference>
<dbReference type="SUPFAM" id="SSF46785">
    <property type="entry name" value="Winged helix' DNA-binding domain"/>
    <property type="match status" value="1"/>
</dbReference>
<organism evidence="1 2">
    <name type="scientific">Streptomyces broussonetiae</name>
    <dbReference type="NCBI Taxonomy" id="2686304"/>
    <lineage>
        <taxon>Bacteria</taxon>
        <taxon>Bacillati</taxon>
        <taxon>Actinomycetota</taxon>
        <taxon>Actinomycetes</taxon>
        <taxon>Kitasatosporales</taxon>
        <taxon>Streptomycetaceae</taxon>
        <taxon>Streptomyces</taxon>
    </lineage>
</organism>
<dbReference type="Proteomes" id="UP000436138">
    <property type="component" value="Chromosome"/>
</dbReference>
<keyword evidence="2" id="KW-1185">Reference proteome</keyword>
<protein>
    <submittedName>
        <fullName evidence="1">Winged helix DNA-binding protein</fullName>
    </submittedName>
</protein>
<dbReference type="EMBL" id="CP047020">
    <property type="protein sequence ID" value="QHA06398.1"/>
    <property type="molecule type" value="Genomic_DNA"/>
</dbReference>
<evidence type="ECO:0000313" key="1">
    <source>
        <dbReference type="EMBL" id="QHA06398.1"/>
    </source>
</evidence>
<dbReference type="KEGG" id="sbro:GQF42_26710"/>
<accession>A0A6I6MZU6</accession>
<dbReference type="Gene3D" id="1.10.10.10">
    <property type="entry name" value="Winged helix-like DNA-binding domain superfamily/Winged helix DNA-binding domain"/>
    <property type="match status" value="1"/>
</dbReference>
<name>A0A6I6MZU6_9ACTN</name>
<reference evidence="1 2" key="1">
    <citation type="submission" date="2019-12" db="EMBL/GenBank/DDBJ databases">
        <title>Streptomyces sp. strain T44 isolated from rhizosphere soil of Broussonetia papyrifera.</title>
        <authorList>
            <person name="Mo P."/>
        </authorList>
    </citation>
    <scope>NUCLEOTIDE SEQUENCE [LARGE SCALE GENOMIC DNA]</scope>
    <source>
        <strain evidence="1 2">T44</strain>
    </source>
</reference>
<keyword evidence="1" id="KW-0238">DNA-binding</keyword>
<evidence type="ECO:0000313" key="2">
    <source>
        <dbReference type="Proteomes" id="UP000436138"/>
    </source>
</evidence>
<gene>
    <name evidence="1" type="ORF">GQF42_26710</name>
</gene>
<dbReference type="InterPro" id="IPR036390">
    <property type="entry name" value="WH_DNA-bd_sf"/>
</dbReference>
<dbReference type="RefSeq" id="WP_158923954.1">
    <property type="nucleotide sequence ID" value="NZ_CP047020.1"/>
</dbReference>